<dbReference type="PANTHER" id="PTHR36848">
    <property type="entry name" value="DNA-BINDING PROTEIN (PUTATIVE SECRETED PROTEIN)-RELATED"/>
    <property type="match status" value="1"/>
</dbReference>
<keyword evidence="2" id="KW-1185">Reference proteome</keyword>
<protein>
    <recommendedName>
        <fullName evidence="3">Alpha-L-rhamnosidase-like protein</fullName>
    </recommendedName>
</protein>
<sequence>MSIERLKSRFEAADPRYGPLPFWWWSAEEVTEERIRWQLRKFREGGLRNIGIINIAPTGPQYGSVSDNPFYFSERWWAMFEVALREAERLGMYLYFYDQIGFSGSNFPARIVAEDPECAGYVLRRFAADERLPEGSTPLLRTAEYQYASVRQGFNWLDPYACSLLLDRVHGEFERRFPHDLGRTIAGSFQDELPPLPLWTPRLTELYADRYDEELLSGLPALFDDLPESGRVRRQVYELAAELAEQAFFMPIAQWHEKHEMLLCCDQAGPARKVDVHGAQRLYLDYMRTHRWYNAAGCDMDGEIKPHSSMAHLHGGKRVFLEAFHTSGWGGTLEETLHWLIPWLQAGVTLYSPHSVYYSTRGGWWEWAPPDTGWRQPYFEHYSVFADTVSRVCALLSEGTHVAPIAVHYPSYSAAGYMSLSDGKSSDHPMLVANQVPNDEMEHLRRVYADVAGYNARRDQHKLGVLRQARLDFDVVDDSALEKSAVQDGKLRIADETFSVLLLCGTTRMDEAARRRVERWIEEGGWVIGIEVPEDDPALEGVVKVASAAEAVRLLNERLPRIVEGPGMSLHRRTDDADIFLLLPEEDRLLAMHQPADGRTTVQESAVYRLRTPGRPQLWDPVSGNIVPAAYTRDGEWAELEVSFASWPAALVVCPNADVGEETVIGPTSPSMPSSSGLPAQSVALSASAVCRELPSDDWRVTAVSTLDNRYGDFDLHGERTEYAPVERRMVRVRQETNEGEGERTGWQLPECDDAAWADRLWSEAAYWQASDDERFAPEASRPIVYSRTFGDHKFRSWAGRMGRVPRRFLNLGEAEQGRSVWARTYVLAPSAGRYWIRVESNADIAGRTNGREIRWRGGPEEQTAWIELDAGPNELTLRAKAIVSGLIRAGVEVNAEERPSLPKWIMTTTPNDGSRLIKTIEPRSGASVERVRLVFAARGRVALYVNGTKVTEHGDFNPYIRQGQEETDVTSLWREGANELRFELPEGVGEVLADGIVEYADGEQTTFCTGEDWLDESGHAAAILHEAVLQFAETETLWLSPRPHPLPDVGWLMPQSVPDPKPLPFQSDPAAIGRPIWVRLPLPVGASGMTVAAAGSMRVWIAGKEVAVRGGCAEFPPQEAGTIAAIRIEPHGPCSEADVLFAPIRFRLSPAPGALGDWRTALALPHHGGAVEYERIVELPGAGRTTLELGHVRGTAEVWLDGRPLGVRAWRPYRFELGDNLEPGAHRLRIRVTNTLGAHYETGRPSHNVGGSTDPKVSYWNGGAVDPDWQRQFAAGGLFGPVRIYEETSRSYIS</sequence>
<dbReference type="EMBL" id="JBHTAI010000016">
    <property type="protein sequence ID" value="MFC7151479.1"/>
    <property type="molecule type" value="Genomic_DNA"/>
</dbReference>
<evidence type="ECO:0008006" key="3">
    <source>
        <dbReference type="Google" id="ProtNLM"/>
    </source>
</evidence>
<proteinExistence type="predicted"/>
<gene>
    <name evidence="1" type="ORF">ACFQMJ_23315</name>
</gene>
<dbReference type="InterPro" id="IPR008979">
    <property type="entry name" value="Galactose-bd-like_sf"/>
</dbReference>
<dbReference type="Gene3D" id="2.60.120.260">
    <property type="entry name" value="Galactose-binding domain-like"/>
    <property type="match status" value="2"/>
</dbReference>
<dbReference type="InterPro" id="IPR053161">
    <property type="entry name" value="Ulvan_degrading_GH"/>
</dbReference>
<organism evidence="1 2">
    <name type="scientific">Cohnella cellulosilytica</name>
    <dbReference type="NCBI Taxonomy" id="986710"/>
    <lineage>
        <taxon>Bacteria</taxon>
        <taxon>Bacillati</taxon>
        <taxon>Bacillota</taxon>
        <taxon>Bacilli</taxon>
        <taxon>Bacillales</taxon>
        <taxon>Paenibacillaceae</taxon>
        <taxon>Cohnella</taxon>
    </lineage>
</organism>
<evidence type="ECO:0000313" key="2">
    <source>
        <dbReference type="Proteomes" id="UP001596378"/>
    </source>
</evidence>
<name>A0ABW2FH52_9BACL</name>
<dbReference type="RefSeq" id="WP_378044813.1">
    <property type="nucleotide sequence ID" value="NZ_JBHMDN010000006.1"/>
</dbReference>
<dbReference type="Proteomes" id="UP001596378">
    <property type="component" value="Unassembled WGS sequence"/>
</dbReference>
<dbReference type="SUPFAM" id="SSF49785">
    <property type="entry name" value="Galactose-binding domain-like"/>
    <property type="match status" value="1"/>
</dbReference>
<accession>A0ABW2FH52</accession>
<dbReference type="PANTHER" id="PTHR36848:SF2">
    <property type="entry name" value="SECRETED PROTEIN"/>
    <property type="match status" value="1"/>
</dbReference>
<reference evidence="2" key="1">
    <citation type="journal article" date="2019" name="Int. J. Syst. Evol. Microbiol.">
        <title>The Global Catalogue of Microorganisms (GCM) 10K type strain sequencing project: providing services to taxonomists for standard genome sequencing and annotation.</title>
        <authorList>
            <consortium name="The Broad Institute Genomics Platform"/>
            <consortium name="The Broad Institute Genome Sequencing Center for Infectious Disease"/>
            <person name="Wu L."/>
            <person name="Ma J."/>
        </authorList>
    </citation>
    <scope>NUCLEOTIDE SEQUENCE [LARGE SCALE GENOMIC DNA]</scope>
    <source>
        <strain evidence="2">KCTC 12907</strain>
    </source>
</reference>
<comment type="caution">
    <text evidence="1">The sequence shown here is derived from an EMBL/GenBank/DDBJ whole genome shotgun (WGS) entry which is preliminary data.</text>
</comment>
<evidence type="ECO:0000313" key="1">
    <source>
        <dbReference type="EMBL" id="MFC7151479.1"/>
    </source>
</evidence>